<proteinExistence type="predicted"/>
<sequence>MFITSKKLSWYKSSLENPFQEKHRRRKILTNRGVNRGKDSSSNAVGARQKASIRLIVYNALNEQSWPSLESCRRKN</sequence>
<feature type="non-terminal residue" evidence="1">
    <location>
        <position position="1"/>
    </location>
</feature>
<evidence type="ECO:0000313" key="1">
    <source>
        <dbReference type="EMBL" id="KAG6571013.1"/>
    </source>
</evidence>
<name>A0AAV6LUT5_9ROSI</name>
<gene>
    <name evidence="1" type="ORF">SDJN03_29928</name>
</gene>
<reference evidence="1 2" key="1">
    <citation type="journal article" date="2021" name="Hortic Res">
        <title>The domestication of Cucurbita argyrosperma as revealed by the genome of its wild relative.</title>
        <authorList>
            <person name="Barrera-Redondo J."/>
            <person name="Sanchez-de la Vega G."/>
            <person name="Aguirre-Liguori J.A."/>
            <person name="Castellanos-Morales G."/>
            <person name="Gutierrez-Guerrero Y.T."/>
            <person name="Aguirre-Dugua X."/>
            <person name="Aguirre-Planter E."/>
            <person name="Tenaillon M.I."/>
            <person name="Lira-Saade R."/>
            <person name="Eguiarte L.E."/>
        </authorList>
    </citation>
    <scope>NUCLEOTIDE SEQUENCE [LARGE SCALE GENOMIC DNA]</scope>
    <source>
        <strain evidence="1">JBR-2021</strain>
    </source>
</reference>
<keyword evidence="2" id="KW-1185">Reference proteome</keyword>
<dbReference type="AlphaFoldDB" id="A0AAV6LUT5"/>
<dbReference type="EMBL" id="JAGKQH010000020">
    <property type="protein sequence ID" value="KAG6571013.1"/>
    <property type="molecule type" value="Genomic_DNA"/>
</dbReference>
<accession>A0AAV6LUT5</accession>
<comment type="caution">
    <text evidence="1">The sequence shown here is derived from an EMBL/GenBank/DDBJ whole genome shotgun (WGS) entry which is preliminary data.</text>
</comment>
<evidence type="ECO:0000313" key="2">
    <source>
        <dbReference type="Proteomes" id="UP000685013"/>
    </source>
</evidence>
<protein>
    <submittedName>
        <fullName evidence="1">Uncharacterized protein</fullName>
    </submittedName>
</protein>
<organism evidence="1 2">
    <name type="scientific">Cucurbita argyrosperma subsp. sororia</name>
    <dbReference type="NCBI Taxonomy" id="37648"/>
    <lineage>
        <taxon>Eukaryota</taxon>
        <taxon>Viridiplantae</taxon>
        <taxon>Streptophyta</taxon>
        <taxon>Embryophyta</taxon>
        <taxon>Tracheophyta</taxon>
        <taxon>Spermatophyta</taxon>
        <taxon>Magnoliopsida</taxon>
        <taxon>eudicotyledons</taxon>
        <taxon>Gunneridae</taxon>
        <taxon>Pentapetalae</taxon>
        <taxon>rosids</taxon>
        <taxon>fabids</taxon>
        <taxon>Cucurbitales</taxon>
        <taxon>Cucurbitaceae</taxon>
        <taxon>Cucurbiteae</taxon>
        <taxon>Cucurbita</taxon>
    </lineage>
</organism>
<dbReference type="Proteomes" id="UP000685013">
    <property type="component" value="Chromosome 20"/>
</dbReference>